<dbReference type="Gramene" id="TraesMAC5B03G03017710.1">
    <property type="protein sequence ID" value="TraesMAC5B03G03017710.1"/>
    <property type="gene ID" value="TraesMAC5B03G03017710"/>
</dbReference>
<dbReference type="Gramene" id="TraesSYM7B03G03999040.2">
    <property type="protein sequence ID" value="TraesSYM7B03G03999040.2"/>
    <property type="gene ID" value="TraesSYM7B03G03999040"/>
</dbReference>
<dbReference type="Gramene" id="TraesCS5B03G1341600.1">
    <property type="protein sequence ID" value="TraesCS5B03G1341600.1.CDS"/>
    <property type="gene ID" value="TraesCS5B03G1341600"/>
</dbReference>
<feature type="domain" description="BRX" evidence="5">
    <location>
        <begin position="136"/>
        <end position="192"/>
    </location>
</feature>
<comment type="subcellular location">
    <subcellularLocation>
        <location evidence="1">Nucleus</location>
    </subcellularLocation>
</comment>
<dbReference type="Gramene" id="TraesWEE_scaffold_004613_01G000400.1">
    <property type="protein sequence ID" value="TraesWEE_scaffold_004613_01G000400.1"/>
    <property type="gene ID" value="TraesWEE_scaffold_004613_01G000400"/>
</dbReference>
<dbReference type="Gramene" id="TraesNOR5B03G03047980.1">
    <property type="protein sequence ID" value="TraesNOR5B03G03047980.1"/>
    <property type="gene ID" value="TraesNOR5B03G03047980"/>
</dbReference>
<evidence type="ECO:0000313" key="7">
    <source>
        <dbReference type="Proteomes" id="UP000019116"/>
    </source>
</evidence>
<dbReference type="OrthoDB" id="10250282at2759"/>
<dbReference type="Gramene" id="TraesARI7B03G04340280.1">
    <property type="protein sequence ID" value="TraesARI7B03G04340280.1"/>
    <property type="gene ID" value="TraesARI7B03G04340280"/>
</dbReference>
<dbReference type="Gramene" id="TraesCAD_scaffold_034983_01G000200.1">
    <property type="protein sequence ID" value="TraesCAD_scaffold_034983_01G000200.1"/>
    <property type="gene ID" value="TraesCAD_scaffold_034983_01G000200"/>
</dbReference>
<feature type="region of interest" description="Disordered" evidence="4">
    <location>
        <begin position="51"/>
        <end position="77"/>
    </location>
</feature>
<dbReference type="InterPro" id="IPR044532">
    <property type="entry name" value="BRX-like"/>
</dbReference>
<dbReference type="Pfam" id="PF08381">
    <property type="entry name" value="BRX"/>
    <property type="match status" value="2"/>
</dbReference>
<feature type="domain" description="BRX" evidence="5">
    <location>
        <begin position="334"/>
        <end position="389"/>
    </location>
</feature>
<evidence type="ECO:0000313" key="6">
    <source>
        <dbReference type="EnsemblPlants" id="TraesCS5B02G537300.1"/>
    </source>
</evidence>
<reference evidence="6" key="1">
    <citation type="submission" date="2018-08" db="EMBL/GenBank/DDBJ databases">
        <authorList>
            <person name="Rossello M."/>
        </authorList>
    </citation>
    <scope>NUCLEOTIDE SEQUENCE [LARGE SCALE GENOMIC DNA]</scope>
    <source>
        <strain evidence="6">cv. Chinese Spring</strain>
    </source>
</reference>
<feature type="region of interest" description="Disordered" evidence="4">
    <location>
        <begin position="250"/>
        <end position="328"/>
    </location>
</feature>
<reference evidence="6" key="2">
    <citation type="submission" date="2018-10" db="UniProtKB">
        <authorList>
            <consortium name="EnsemblPlants"/>
        </authorList>
    </citation>
    <scope>IDENTIFICATION</scope>
</reference>
<protein>
    <recommendedName>
        <fullName evidence="5">BRX domain-containing protein</fullName>
    </recommendedName>
</protein>
<dbReference type="GeneID" id="123114405"/>
<dbReference type="Proteomes" id="UP000019116">
    <property type="component" value="Chromosome 5B"/>
</dbReference>
<feature type="region of interest" description="Disordered" evidence="4">
    <location>
        <begin position="103"/>
        <end position="131"/>
    </location>
</feature>
<feature type="compositionally biased region" description="Basic and acidic residues" evidence="4">
    <location>
        <begin position="10"/>
        <end position="30"/>
    </location>
</feature>
<evidence type="ECO:0000256" key="2">
    <source>
        <dbReference type="ARBA" id="ARBA00009057"/>
    </source>
</evidence>
<dbReference type="Gramene" id="TraesKAR5B01G0467380.1">
    <property type="protein sequence ID" value="cds.TraesKAR5B01G0467380.1"/>
    <property type="gene ID" value="TraesKAR5B01G0467380"/>
</dbReference>
<feature type="compositionally biased region" description="Polar residues" evidence="4">
    <location>
        <begin position="313"/>
        <end position="328"/>
    </location>
</feature>
<feature type="compositionally biased region" description="Low complexity" evidence="4">
    <location>
        <begin position="224"/>
        <end position="238"/>
    </location>
</feature>
<evidence type="ECO:0000259" key="5">
    <source>
        <dbReference type="PROSITE" id="PS51514"/>
    </source>
</evidence>
<dbReference type="Gramene" id="TraesCS5B02G537300.1">
    <property type="protein sequence ID" value="TraesCS5B02G537300.1"/>
    <property type="gene ID" value="TraesCS5B02G537300"/>
</dbReference>
<evidence type="ECO:0000256" key="4">
    <source>
        <dbReference type="SAM" id="MobiDB-lite"/>
    </source>
</evidence>
<sequence>MLACIACVNKEEGGGRERERDGAGGDRDGDTPTCRDPVKSLTSQLKDMVLKLSGTQRQGVPKRGGSPPPRGRTTSLYRSGYYRPGVVQDDMAVPPATYLGHGAGGGGTAASSASSTPAWERPPNGGGGQGGEAAVREWVAQVEPGVQITFVSLAGGAGNDLKRIRFSREMYDKWQAQRWWGDNNERIMELYNVRRFTRHVLPDPPRGDDDAERESFYSQSQVGSTMGSPAATPSPAPESIAWGAAFARPQPSAAAGAGPGGPGGAARQHSFRGPLSPPPPSSSNPSERAWQQQQQHQQRQNGGPEPDAVEPARTTTSSMPDDVSMSNASELEVTEWVIQDEPGVYITVRELADGARELRRVRFSREKFAELNAKLWWEENKERIHAQYL</sequence>
<keyword evidence="7" id="KW-1185">Reference proteome</keyword>
<dbReference type="RefSeq" id="XP_044391794.1">
    <property type="nucleotide sequence ID" value="XM_044535859.1"/>
</dbReference>
<dbReference type="Gramene" id="TraesCLE_scaffold_030535_01G000200.1">
    <property type="protein sequence ID" value="TraesCLE_scaffold_030535_01G000200.1"/>
    <property type="gene ID" value="TraesCLE_scaffold_030535_01G000200"/>
</dbReference>
<dbReference type="Gramene" id="TraesJUL5B03G03042730.1">
    <property type="protein sequence ID" value="TraesJUL5B03G03042730.1"/>
    <property type="gene ID" value="TraesJUL5B03G03042730"/>
</dbReference>
<keyword evidence="3" id="KW-0539">Nucleus</keyword>
<dbReference type="InterPro" id="IPR013591">
    <property type="entry name" value="Brevis_radix_dom"/>
</dbReference>
<feature type="region of interest" description="Disordered" evidence="4">
    <location>
        <begin position="199"/>
        <end position="238"/>
    </location>
</feature>
<dbReference type="PROSITE" id="PS51514">
    <property type="entry name" value="BRX"/>
    <property type="match status" value="2"/>
</dbReference>
<dbReference type="Pfam" id="PF13713">
    <property type="entry name" value="BRX_N"/>
    <property type="match status" value="1"/>
</dbReference>
<dbReference type="InterPro" id="IPR027988">
    <property type="entry name" value="BRX_N"/>
</dbReference>
<proteinExistence type="inferred from homology"/>
<dbReference type="PANTHER" id="PTHR46058:SF31">
    <property type="entry name" value="PROTEIN BREVIS RADIX-LIKE 4"/>
    <property type="match status" value="1"/>
</dbReference>
<dbReference type="Gramene" id="TraesLAC5B03G02974840.1">
    <property type="protein sequence ID" value="TraesLAC5B03G02974840.1"/>
    <property type="gene ID" value="TraesLAC5B03G02974840"/>
</dbReference>
<dbReference type="Gramene" id="TraesJAG5B03G03016990.1">
    <property type="protein sequence ID" value="TraesJAG5B03G03016990.1"/>
    <property type="gene ID" value="TraesJAG5B03G03016990"/>
</dbReference>
<feature type="compositionally biased region" description="Low complexity" evidence="4">
    <location>
        <begin position="283"/>
        <end position="300"/>
    </location>
</feature>
<name>A0A3B6LY12_WHEAT</name>
<evidence type="ECO:0000256" key="3">
    <source>
        <dbReference type="ARBA" id="ARBA00023242"/>
    </source>
</evidence>
<evidence type="ECO:0000256" key="1">
    <source>
        <dbReference type="ARBA" id="ARBA00004123"/>
    </source>
</evidence>
<feature type="region of interest" description="Disordered" evidence="4">
    <location>
        <begin position="10"/>
        <end position="39"/>
    </location>
</feature>
<dbReference type="SMR" id="A0A3B6LY12"/>
<gene>
    <name evidence="6" type="primary">LOC123114405</name>
</gene>
<dbReference type="Gramene" id="TraesSTA5B03G03011680.1">
    <property type="protein sequence ID" value="TraesSTA5B03G03011680.1"/>
    <property type="gene ID" value="TraesSTA5B03G03011680"/>
</dbReference>
<dbReference type="Gramene" id="TraesLDM5B03G03023070.1">
    <property type="protein sequence ID" value="TraesLDM5B03G03023070.1"/>
    <property type="gene ID" value="TraesLDM5B03G03023070"/>
</dbReference>
<dbReference type="AlphaFoldDB" id="A0A3B6LY12"/>
<dbReference type="PANTHER" id="PTHR46058">
    <property type="entry name" value="PROTEIN BREVIS RADIX-LIKE 1"/>
    <property type="match status" value="1"/>
</dbReference>
<comment type="similarity">
    <text evidence="2">Belongs to the BRX family.</text>
</comment>
<organism evidence="6">
    <name type="scientific">Triticum aestivum</name>
    <name type="common">Wheat</name>
    <dbReference type="NCBI Taxonomy" id="4565"/>
    <lineage>
        <taxon>Eukaryota</taxon>
        <taxon>Viridiplantae</taxon>
        <taxon>Streptophyta</taxon>
        <taxon>Embryophyta</taxon>
        <taxon>Tracheophyta</taxon>
        <taxon>Spermatophyta</taxon>
        <taxon>Magnoliopsida</taxon>
        <taxon>Liliopsida</taxon>
        <taxon>Poales</taxon>
        <taxon>Poaceae</taxon>
        <taxon>BOP clade</taxon>
        <taxon>Pooideae</taxon>
        <taxon>Triticodae</taxon>
        <taxon>Triticeae</taxon>
        <taxon>Triticinae</taxon>
        <taxon>Triticum</taxon>
    </lineage>
</organism>
<accession>A0A3B6LY12</accession>
<dbReference type="GO" id="GO:0005634">
    <property type="term" value="C:nucleus"/>
    <property type="evidence" value="ECO:0007669"/>
    <property type="project" value="UniProtKB-SubCell"/>
</dbReference>
<dbReference type="EnsemblPlants" id="TraesCS5B02G537300.1">
    <property type="protein sequence ID" value="TraesCS5B02G537300.1"/>
    <property type="gene ID" value="TraesCS5B02G537300"/>
</dbReference>
<dbReference type="OMA" id="ARESPMV"/>
<dbReference type="Gramene" id="TraesROB_scaffold_031058_01G000300.1">
    <property type="protein sequence ID" value="TraesROB_scaffold_031058_01G000300.1"/>
    <property type="gene ID" value="TraesROB_scaffold_031058_01G000300"/>
</dbReference>